<dbReference type="CDD" id="cd10918">
    <property type="entry name" value="CE4_NodB_like_5s_6s"/>
    <property type="match status" value="1"/>
</dbReference>
<dbReference type="GO" id="GO:0016810">
    <property type="term" value="F:hydrolase activity, acting on carbon-nitrogen (but not peptide) bonds"/>
    <property type="evidence" value="ECO:0007669"/>
    <property type="project" value="InterPro"/>
</dbReference>
<evidence type="ECO:0000256" key="3">
    <source>
        <dbReference type="SAM" id="MobiDB-lite"/>
    </source>
</evidence>
<evidence type="ECO:0000256" key="1">
    <source>
        <dbReference type="ARBA" id="ARBA00004613"/>
    </source>
</evidence>
<dbReference type="InterPro" id="IPR011330">
    <property type="entry name" value="Glyco_hydro/deAcase_b/a-brl"/>
</dbReference>
<dbReference type="PROSITE" id="PS51677">
    <property type="entry name" value="NODB"/>
    <property type="match status" value="1"/>
</dbReference>
<dbReference type="InterPro" id="IPR051398">
    <property type="entry name" value="Polysacch_Deacetylase"/>
</dbReference>
<dbReference type="GO" id="GO:0005576">
    <property type="term" value="C:extracellular region"/>
    <property type="evidence" value="ECO:0007669"/>
    <property type="project" value="UniProtKB-SubCell"/>
</dbReference>
<dbReference type="EMBL" id="JACBZD010000002">
    <property type="protein sequence ID" value="NYI08119.1"/>
    <property type="molecule type" value="Genomic_DNA"/>
</dbReference>
<comment type="subcellular location">
    <subcellularLocation>
        <location evidence="1">Secreted</location>
    </subcellularLocation>
</comment>
<dbReference type="Proteomes" id="UP000567795">
    <property type="component" value="Unassembled WGS sequence"/>
</dbReference>
<proteinExistence type="predicted"/>
<reference evidence="5 6" key="1">
    <citation type="submission" date="2020-07" db="EMBL/GenBank/DDBJ databases">
        <title>Sequencing the genomes of 1000 actinobacteria strains.</title>
        <authorList>
            <person name="Klenk H.-P."/>
        </authorList>
    </citation>
    <scope>NUCLEOTIDE SEQUENCE [LARGE SCALE GENOMIC DNA]</scope>
    <source>
        <strain evidence="5 6">DSM 42178</strain>
    </source>
</reference>
<keyword evidence="2" id="KW-0732">Signal</keyword>
<dbReference type="GO" id="GO:0005975">
    <property type="term" value="P:carbohydrate metabolic process"/>
    <property type="evidence" value="ECO:0007669"/>
    <property type="project" value="InterPro"/>
</dbReference>
<dbReference type="SUPFAM" id="SSF88713">
    <property type="entry name" value="Glycoside hydrolase/deacetylase"/>
    <property type="match status" value="1"/>
</dbReference>
<name>A0A853A173_9ACTN</name>
<evidence type="ECO:0000313" key="5">
    <source>
        <dbReference type="EMBL" id="NYI08119.1"/>
    </source>
</evidence>
<keyword evidence="6" id="KW-1185">Reference proteome</keyword>
<dbReference type="PANTHER" id="PTHR34216">
    <property type="match status" value="1"/>
</dbReference>
<dbReference type="InterPro" id="IPR002509">
    <property type="entry name" value="NODB_dom"/>
</dbReference>
<feature type="compositionally biased region" description="Basic and acidic residues" evidence="3">
    <location>
        <begin position="1"/>
        <end position="10"/>
    </location>
</feature>
<sequence length="349" mass="37205">MTEAARHEAVARTGPAPSHTGGGTAAPSAPGHHPAEQPPARRRTGATAPGPCPETRPDGGLHDGPAAHSGHPGPEPGRGRGPGRVPILMYHSVSANPTPATRSLSVTPAAFARQLAQLAEDGFTTTTISGLLAARQAQPGAGEQARRLVALTFDDGYADAHSTVLPLLRRHGFTATVFVTTGWIRDAGRGVDVGGRLAPMLRWGQIAELHQEGIEIGAHTCTHPQLDQLPTRTLRHELEHSRAVLEDRLGAPVSTLAYPYGYHSARVRDAVREAGYLASCAVRGAVSRPGEDPFALPRLTVRRDTGPELFRRLVTARRLPAAVWRDRAVTAGYLVVRRGRSVWGRVCDQ</sequence>
<dbReference type="PANTHER" id="PTHR34216:SF3">
    <property type="entry name" value="POLY-BETA-1,6-N-ACETYL-D-GLUCOSAMINE N-DEACETYLASE"/>
    <property type="match status" value="1"/>
</dbReference>
<dbReference type="RefSeq" id="WP_312892859.1">
    <property type="nucleotide sequence ID" value="NZ_JACBZD010000002.1"/>
</dbReference>
<dbReference type="Pfam" id="PF01522">
    <property type="entry name" value="Polysacc_deac_1"/>
    <property type="match status" value="1"/>
</dbReference>
<evidence type="ECO:0000313" key="6">
    <source>
        <dbReference type="Proteomes" id="UP000567795"/>
    </source>
</evidence>
<evidence type="ECO:0000259" key="4">
    <source>
        <dbReference type="PROSITE" id="PS51677"/>
    </source>
</evidence>
<evidence type="ECO:0000256" key="2">
    <source>
        <dbReference type="ARBA" id="ARBA00022729"/>
    </source>
</evidence>
<dbReference type="AlphaFoldDB" id="A0A853A173"/>
<gene>
    <name evidence="5" type="ORF">FHU37_005148</name>
</gene>
<accession>A0A853A173</accession>
<dbReference type="Gene3D" id="3.20.20.370">
    <property type="entry name" value="Glycoside hydrolase/deacetylase"/>
    <property type="match status" value="1"/>
</dbReference>
<comment type="caution">
    <text evidence="5">The sequence shown here is derived from an EMBL/GenBank/DDBJ whole genome shotgun (WGS) entry which is preliminary data.</text>
</comment>
<protein>
    <submittedName>
        <fullName evidence="5">Peptidoglycan/xylan/chitin deacetylase (PgdA/CDA1 family)</fullName>
    </submittedName>
</protein>
<feature type="domain" description="NodB homology" evidence="4">
    <location>
        <begin position="147"/>
        <end position="349"/>
    </location>
</feature>
<feature type="region of interest" description="Disordered" evidence="3">
    <location>
        <begin position="1"/>
        <end position="86"/>
    </location>
</feature>
<organism evidence="5 6">
    <name type="scientific">Allostreptomyces psammosilenae</name>
    <dbReference type="NCBI Taxonomy" id="1892865"/>
    <lineage>
        <taxon>Bacteria</taxon>
        <taxon>Bacillati</taxon>
        <taxon>Actinomycetota</taxon>
        <taxon>Actinomycetes</taxon>
        <taxon>Kitasatosporales</taxon>
        <taxon>Streptomycetaceae</taxon>
        <taxon>Allostreptomyces</taxon>
    </lineage>
</organism>